<accession>A0A6A6BQ06</accession>
<dbReference type="Proteomes" id="UP000799438">
    <property type="component" value="Unassembled WGS sequence"/>
</dbReference>
<reference evidence="1" key="1">
    <citation type="journal article" date="2020" name="Stud. Mycol.">
        <title>101 Dothideomycetes genomes: a test case for predicting lifestyles and emergence of pathogens.</title>
        <authorList>
            <person name="Haridas S."/>
            <person name="Albert R."/>
            <person name="Binder M."/>
            <person name="Bloem J."/>
            <person name="Labutti K."/>
            <person name="Salamov A."/>
            <person name="Andreopoulos B."/>
            <person name="Baker S."/>
            <person name="Barry K."/>
            <person name="Bills G."/>
            <person name="Bluhm B."/>
            <person name="Cannon C."/>
            <person name="Castanera R."/>
            <person name="Culley D."/>
            <person name="Daum C."/>
            <person name="Ezra D."/>
            <person name="Gonzalez J."/>
            <person name="Henrissat B."/>
            <person name="Kuo A."/>
            <person name="Liang C."/>
            <person name="Lipzen A."/>
            <person name="Lutzoni F."/>
            <person name="Magnuson J."/>
            <person name="Mondo S."/>
            <person name="Nolan M."/>
            <person name="Ohm R."/>
            <person name="Pangilinan J."/>
            <person name="Park H.-J."/>
            <person name="Ramirez L."/>
            <person name="Alfaro M."/>
            <person name="Sun H."/>
            <person name="Tritt A."/>
            <person name="Yoshinaga Y."/>
            <person name="Zwiers L.-H."/>
            <person name="Turgeon B."/>
            <person name="Goodwin S."/>
            <person name="Spatafora J."/>
            <person name="Crous P."/>
            <person name="Grigoriev I."/>
        </authorList>
    </citation>
    <scope>NUCLEOTIDE SEQUENCE</scope>
    <source>
        <strain evidence="1">CBS 121167</strain>
    </source>
</reference>
<gene>
    <name evidence="1" type="ORF">K452DRAFT_355623</name>
</gene>
<proteinExistence type="predicted"/>
<evidence type="ECO:0000313" key="2">
    <source>
        <dbReference type="Proteomes" id="UP000799438"/>
    </source>
</evidence>
<protein>
    <submittedName>
        <fullName evidence="1">Uncharacterized protein</fullName>
    </submittedName>
</protein>
<dbReference type="GeneID" id="54303481"/>
<dbReference type="RefSeq" id="XP_033401887.1">
    <property type="nucleotide sequence ID" value="XM_033545975.1"/>
</dbReference>
<sequence>MRYLEQSTYAVKDKNLVEGSTKGFDIRTGYTNTDGSPTCNPAYSRYLYPDSDYSGCDGGADKRYHYYFLLDPSWGTDVMAAGYTFGFPDYLDDGKNYSMCSTLWLPPNHPDEFVIKPGDYGAYVPAITEIETWMLRYM</sequence>
<organism evidence="1 2">
    <name type="scientific">Aplosporella prunicola CBS 121167</name>
    <dbReference type="NCBI Taxonomy" id="1176127"/>
    <lineage>
        <taxon>Eukaryota</taxon>
        <taxon>Fungi</taxon>
        <taxon>Dikarya</taxon>
        <taxon>Ascomycota</taxon>
        <taxon>Pezizomycotina</taxon>
        <taxon>Dothideomycetes</taxon>
        <taxon>Dothideomycetes incertae sedis</taxon>
        <taxon>Botryosphaeriales</taxon>
        <taxon>Aplosporellaceae</taxon>
        <taxon>Aplosporella</taxon>
    </lineage>
</organism>
<keyword evidence="2" id="KW-1185">Reference proteome</keyword>
<dbReference type="EMBL" id="ML995476">
    <property type="protein sequence ID" value="KAF2146176.1"/>
    <property type="molecule type" value="Genomic_DNA"/>
</dbReference>
<dbReference type="AlphaFoldDB" id="A0A6A6BQ06"/>
<name>A0A6A6BQ06_9PEZI</name>
<evidence type="ECO:0000313" key="1">
    <source>
        <dbReference type="EMBL" id="KAF2146176.1"/>
    </source>
</evidence>
<dbReference type="OrthoDB" id="5000017at2759"/>